<protein>
    <submittedName>
        <fullName evidence="2">Uncharacterized protein</fullName>
    </submittedName>
</protein>
<feature type="compositionally biased region" description="Basic and acidic residues" evidence="1">
    <location>
        <begin position="47"/>
        <end position="63"/>
    </location>
</feature>
<feature type="region of interest" description="Disordered" evidence="1">
    <location>
        <begin position="39"/>
        <end position="109"/>
    </location>
</feature>
<keyword evidence="3" id="KW-1185">Reference proteome</keyword>
<gene>
    <name evidence="2" type="ORF">APR03_003231</name>
</gene>
<organism evidence="2 3">
    <name type="scientific">Promicromonospora thailandica</name>
    <dbReference type="NCBI Taxonomy" id="765201"/>
    <lineage>
        <taxon>Bacteria</taxon>
        <taxon>Bacillati</taxon>
        <taxon>Actinomycetota</taxon>
        <taxon>Actinomycetes</taxon>
        <taxon>Micrococcales</taxon>
        <taxon>Promicromonosporaceae</taxon>
        <taxon>Promicromonospora</taxon>
    </lineage>
</organism>
<name>A0A9X2GC97_9MICO</name>
<comment type="caution">
    <text evidence="2">The sequence shown here is derived from an EMBL/GenBank/DDBJ whole genome shotgun (WGS) entry which is preliminary data.</text>
</comment>
<accession>A0A9X2GC97</accession>
<dbReference type="Proteomes" id="UP001139493">
    <property type="component" value="Unassembled WGS sequence"/>
</dbReference>
<reference evidence="2" key="1">
    <citation type="submission" date="2022-06" db="EMBL/GenBank/DDBJ databases">
        <title>Genomic Encyclopedia of Archaeal and Bacterial Type Strains, Phase II (KMG-II): from individual species to whole genera.</title>
        <authorList>
            <person name="Goeker M."/>
        </authorList>
    </citation>
    <scope>NUCLEOTIDE SEQUENCE</scope>
    <source>
        <strain evidence="2">DSM 26652</strain>
    </source>
</reference>
<evidence type="ECO:0000256" key="1">
    <source>
        <dbReference type="SAM" id="MobiDB-lite"/>
    </source>
</evidence>
<dbReference type="EMBL" id="JAMTCS010000010">
    <property type="protein sequence ID" value="MCP2265866.1"/>
    <property type="molecule type" value="Genomic_DNA"/>
</dbReference>
<dbReference type="AlphaFoldDB" id="A0A9X2GC97"/>
<evidence type="ECO:0000313" key="2">
    <source>
        <dbReference type="EMBL" id="MCP2265866.1"/>
    </source>
</evidence>
<sequence length="131" mass="14066">MRCVWMFEKCISMRWAGKNTTTTGAEVLVETGWAFTDAHGQRIRLPHTIDPRTDDPHDDDRPLPDAASGGKDRAGQADRPGQALPSRLPRSPGHAPGWNAPTSSSSWSALAHAVSVSSSFCTNSERVSPGA</sequence>
<evidence type="ECO:0000313" key="3">
    <source>
        <dbReference type="Proteomes" id="UP001139493"/>
    </source>
</evidence>
<proteinExistence type="predicted"/>